<organism evidence="2 3">
    <name type="scientific">Sphingomonas alba</name>
    <dbReference type="NCBI Taxonomy" id="2908208"/>
    <lineage>
        <taxon>Bacteria</taxon>
        <taxon>Pseudomonadati</taxon>
        <taxon>Pseudomonadota</taxon>
        <taxon>Alphaproteobacteria</taxon>
        <taxon>Sphingomonadales</taxon>
        <taxon>Sphingomonadaceae</taxon>
        <taxon>Sphingomonas</taxon>
    </lineage>
</organism>
<dbReference type="RefSeq" id="WP_249846923.1">
    <property type="nucleotide sequence ID" value="NZ_JAMGBD010000001.1"/>
</dbReference>
<accession>A0ABT0RK25</accession>
<feature type="compositionally biased region" description="Polar residues" evidence="1">
    <location>
        <begin position="25"/>
        <end position="37"/>
    </location>
</feature>
<proteinExistence type="predicted"/>
<evidence type="ECO:0000313" key="2">
    <source>
        <dbReference type="EMBL" id="MCL6682989.1"/>
    </source>
</evidence>
<sequence>MSKTIQDMLRDPPIVMILDMGLGSREQSLPVESSKSAQALPADPKAANDR</sequence>
<evidence type="ECO:0000256" key="1">
    <source>
        <dbReference type="SAM" id="MobiDB-lite"/>
    </source>
</evidence>
<reference evidence="2" key="1">
    <citation type="submission" date="2022-05" db="EMBL/GenBank/DDBJ databases">
        <authorList>
            <person name="Jo J.-H."/>
            <person name="Im W.-T."/>
        </authorList>
    </citation>
    <scope>NUCLEOTIDE SEQUENCE</scope>
    <source>
        <strain evidence="2">SE158</strain>
    </source>
</reference>
<evidence type="ECO:0000313" key="3">
    <source>
        <dbReference type="Proteomes" id="UP001165363"/>
    </source>
</evidence>
<comment type="caution">
    <text evidence="2">The sequence shown here is derived from an EMBL/GenBank/DDBJ whole genome shotgun (WGS) entry which is preliminary data.</text>
</comment>
<gene>
    <name evidence="2" type="ORF">LZ536_03600</name>
</gene>
<name>A0ABT0RK25_9SPHN</name>
<keyword evidence="3" id="KW-1185">Reference proteome</keyword>
<protein>
    <submittedName>
        <fullName evidence="2">Uncharacterized protein</fullName>
    </submittedName>
</protein>
<feature type="region of interest" description="Disordered" evidence="1">
    <location>
        <begin position="25"/>
        <end position="50"/>
    </location>
</feature>
<dbReference type="EMBL" id="JAMGBD010000001">
    <property type="protein sequence ID" value="MCL6682989.1"/>
    <property type="molecule type" value="Genomic_DNA"/>
</dbReference>
<dbReference type="Proteomes" id="UP001165363">
    <property type="component" value="Unassembled WGS sequence"/>
</dbReference>